<comment type="similarity">
    <text evidence="1">Belongs to the ABC transporter superfamily.</text>
</comment>
<sequence length="545" mass="58352">MGAAHHAGRLSPALSKKTNAANASEPAMTVLLSVEDISKSYPGVQALRNVSFQVEAGTIHAIMGENGAGKSTLMQIIAGAQAPTSGRLVFDGKTLELTGTKDAARQGISIVFQELMLAPNMTIAENIFLGVEPRMAGVFVDRRALLASARQAMARLGIKLDPDTRLGDLTIAQQQLIEICKSLVHEPRLLILDEPTSSLSEADSLVLFKVVHDLKARGVTILYISHRMREVFDNCDVVTVLRDGLHVRTTRLADTSPEEVVRLMVGRDLAEVQRVRPDEAERPVVLSVQGLCDGERYDGISFDLRRGEIVGLAGLVGAGRSEVALGIFGAPPPAAGTVTLDGRPVTISRPRDAMRLGISLVPEDRKNQGLVLGMGVGDNLSLAALGLGRLSRSGFIRTGDETSMIGTYVDRFSIKTPTIEQLVGLLSGGNQQKVVLAKWLASKPRVLIVDEPTRGVDVGTKAEIYALMRELARDGLAILVISSDLPEVLTISDRILVMRAGKLAGEIGFDEASEERIMALAALEHPDPAHPETKPTGYISAAKDV</sequence>
<keyword evidence="4" id="KW-0762">Sugar transport</keyword>
<dbReference type="GO" id="GO:0005524">
    <property type="term" value="F:ATP binding"/>
    <property type="evidence" value="ECO:0007669"/>
    <property type="project" value="UniProtKB-KW"/>
</dbReference>
<evidence type="ECO:0000256" key="5">
    <source>
        <dbReference type="ARBA" id="ARBA00022737"/>
    </source>
</evidence>
<keyword evidence="5" id="KW-0677">Repeat</keyword>
<dbReference type="PANTHER" id="PTHR43790:SF3">
    <property type="entry name" value="D-ALLOSE IMPORT ATP-BINDING PROTEIN ALSA-RELATED"/>
    <property type="match status" value="1"/>
</dbReference>
<evidence type="ECO:0000256" key="8">
    <source>
        <dbReference type="ARBA" id="ARBA00022967"/>
    </source>
</evidence>
<keyword evidence="9" id="KW-0472">Membrane</keyword>
<gene>
    <name evidence="12" type="ORF">GCM10007874_37750</name>
</gene>
<evidence type="ECO:0000256" key="7">
    <source>
        <dbReference type="ARBA" id="ARBA00022840"/>
    </source>
</evidence>
<comment type="caution">
    <text evidence="12">The sequence shown here is derived from an EMBL/GenBank/DDBJ whole genome shotgun (WGS) entry which is preliminary data.</text>
</comment>
<dbReference type="PROSITE" id="PS00211">
    <property type="entry name" value="ABC_TRANSPORTER_1"/>
    <property type="match status" value="1"/>
</dbReference>
<evidence type="ECO:0000256" key="2">
    <source>
        <dbReference type="ARBA" id="ARBA00022448"/>
    </source>
</evidence>
<dbReference type="PANTHER" id="PTHR43790">
    <property type="entry name" value="CARBOHYDRATE TRANSPORT ATP-BINDING PROTEIN MG119-RELATED"/>
    <property type="match status" value="1"/>
</dbReference>
<evidence type="ECO:0000256" key="3">
    <source>
        <dbReference type="ARBA" id="ARBA00022475"/>
    </source>
</evidence>
<dbReference type="SUPFAM" id="SSF52540">
    <property type="entry name" value="P-loop containing nucleoside triphosphate hydrolases"/>
    <property type="match status" value="2"/>
</dbReference>
<keyword evidence="13" id="KW-1185">Reference proteome</keyword>
<evidence type="ECO:0000256" key="10">
    <source>
        <dbReference type="SAM" id="MobiDB-lite"/>
    </source>
</evidence>
<evidence type="ECO:0000256" key="9">
    <source>
        <dbReference type="ARBA" id="ARBA00023136"/>
    </source>
</evidence>
<keyword evidence="8" id="KW-1278">Translocase</keyword>
<evidence type="ECO:0000256" key="1">
    <source>
        <dbReference type="ARBA" id="ARBA00005417"/>
    </source>
</evidence>
<keyword evidence="2" id="KW-0813">Transport</keyword>
<organism evidence="12 13">
    <name type="scientific">Labrys miyagiensis</name>
    <dbReference type="NCBI Taxonomy" id="346912"/>
    <lineage>
        <taxon>Bacteria</taxon>
        <taxon>Pseudomonadati</taxon>
        <taxon>Pseudomonadota</taxon>
        <taxon>Alphaproteobacteria</taxon>
        <taxon>Hyphomicrobiales</taxon>
        <taxon>Xanthobacteraceae</taxon>
        <taxon>Labrys</taxon>
    </lineage>
</organism>
<keyword evidence="6" id="KW-0547">Nucleotide-binding</keyword>
<reference evidence="13" key="1">
    <citation type="journal article" date="2019" name="Int. J. Syst. Evol. Microbiol.">
        <title>The Global Catalogue of Microorganisms (GCM) 10K type strain sequencing project: providing services to taxonomists for standard genome sequencing and annotation.</title>
        <authorList>
            <consortium name="The Broad Institute Genomics Platform"/>
            <consortium name="The Broad Institute Genome Sequencing Center for Infectious Disease"/>
            <person name="Wu L."/>
            <person name="Ma J."/>
        </authorList>
    </citation>
    <scope>NUCLEOTIDE SEQUENCE [LARGE SCALE GENOMIC DNA]</scope>
    <source>
        <strain evidence="13">NBRC 101365</strain>
    </source>
</reference>
<accession>A0ABQ6CKD7</accession>
<keyword evidence="7 12" id="KW-0067">ATP-binding</keyword>
<dbReference type="CDD" id="cd03216">
    <property type="entry name" value="ABC_Carb_Monos_I"/>
    <property type="match status" value="1"/>
</dbReference>
<dbReference type="InterPro" id="IPR003593">
    <property type="entry name" value="AAA+_ATPase"/>
</dbReference>
<dbReference type="Gene3D" id="3.40.50.300">
    <property type="entry name" value="P-loop containing nucleotide triphosphate hydrolases"/>
    <property type="match status" value="2"/>
</dbReference>
<dbReference type="SMART" id="SM00382">
    <property type="entry name" value="AAA"/>
    <property type="match status" value="2"/>
</dbReference>
<protein>
    <submittedName>
        <fullName evidence="12">Ribose/galactose/methyl galactoside import ATP-binding protein 3</fullName>
    </submittedName>
</protein>
<feature type="domain" description="ABC transporter" evidence="11">
    <location>
        <begin position="32"/>
        <end position="268"/>
    </location>
</feature>
<dbReference type="EMBL" id="BSPC01000034">
    <property type="protein sequence ID" value="GLS20758.1"/>
    <property type="molecule type" value="Genomic_DNA"/>
</dbReference>
<dbReference type="CDD" id="cd03215">
    <property type="entry name" value="ABC_Carb_Monos_II"/>
    <property type="match status" value="1"/>
</dbReference>
<dbReference type="Pfam" id="PF00005">
    <property type="entry name" value="ABC_tran"/>
    <property type="match status" value="2"/>
</dbReference>
<feature type="region of interest" description="Disordered" evidence="10">
    <location>
        <begin position="526"/>
        <end position="545"/>
    </location>
</feature>
<dbReference type="PROSITE" id="PS50893">
    <property type="entry name" value="ABC_TRANSPORTER_2"/>
    <property type="match status" value="2"/>
</dbReference>
<feature type="domain" description="ABC transporter" evidence="11">
    <location>
        <begin position="275"/>
        <end position="525"/>
    </location>
</feature>
<dbReference type="InterPro" id="IPR017871">
    <property type="entry name" value="ABC_transporter-like_CS"/>
</dbReference>
<evidence type="ECO:0000313" key="13">
    <source>
        <dbReference type="Proteomes" id="UP001156882"/>
    </source>
</evidence>
<evidence type="ECO:0000256" key="6">
    <source>
        <dbReference type="ARBA" id="ARBA00022741"/>
    </source>
</evidence>
<evidence type="ECO:0000259" key="11">
    <source>
        <dbReference type="PROSITE" id="PS50893"/>
    </source>
</evidence>
<dbReference type="Proteomes" id="UP001156882">
    <property type="component" value="Unassembled WGS sequence"/>
</dbReference>
<dbReference type="InterPro" id="IPR027417">
    <property type="entry name" value="P-loop_NTPase"/>
</dbReference>
<dbReference type="InterPro" id="IPR003439">
    <property type="entry name" value="ABC_transporter-like_ATP-bd"/>
</dbReference>
<evidence type="ECO:0000256" key="4">
    <source>
        <dbReference type="ARBA" id="ARBA00022597"/>
    </source>
</evidence>
<name>A0ABQ6CKD7_9HYPH</name>
<evidence type="ECO:0000313" key="12">
    <source>
        <dbReference type="EMBL" id="GLS20758.1"/>
    </source>
</evidence>
<keyword evidence="3" id="KW-1003">Cell membrane</keyword>
<proteinExistence type="inferred from homology"/>
<dbReference type="InterPro" id="IPR050107">
    <property type="entry name" value="ABC_carbohydrate_import_ATPase"/>
</dbReference>